<sequence>MILVTGATGNVGRHVVSGLLRAGERVRAVTRSPSSAGLPDGVEVVRGDLAHPETFATAFTGVTRMFVFPLAYLRPVLRDLSDVIEATDLVKVAAAAGVRRMVMLGSSDSLFDMELAVESSGCEWTILRPGEFAVNKLDHWAPMIRAHGAVRSAYPEACGAPIHEADIADVAVAALLDDTHTGRRYELTGPESLTLREQVAAIATGINRPIRFEEVTPEESRTDLLALGLPPDVVDHMFLAHPPGPAPISPTYEQITGHPPRTLTRWAADHAPAFTPT</sequence>
<name>A0ABT2J619_9PSEU</name>
<comment type="caution">
    <text evidence="2">The sequence shown here is derived from an EMBL/GenBank/DDBJ whole genome shotgun (WGS) entry which is preliminary data.</text>
</comment>
<evidence type="ECO:0000313" key="2">
    <source>
        <dbReference type="EMBL" id="MCT2583320.1"/>
    </source>
</evidence>
<dbReference type="InterPro" id="IPR036291">
    <property type="entry name" value="NAD(P)-bd_dom_sf"/>
</dbReference>
<dbReference type="InterPro" id="IPR051604">
    <property type="entry name" value="Ergot_Alk_Oxidoreductase"/>
</dbReference>
<dbReference type="Pfam" id="PF13460">
    <property type="entry name" value="NAD_binding_10"/>
    <property type="match status" value="1"/>
</dbReference>
<evidence type="ECO:0000313" key="3">
    <source>
        <dbReference type="Proteomes" id="UP001156441"/>
    </source>
</evidence>
<dbReference type="PANTHER" id="PTHR43162">
    <property type="match status" value="1"/>
</dbReference>
<feature type="domain" description="NAD(P)-binding" evidence="1">
    <location>
        <begin position="6"/>
        <end position="177"/>
    </location>
</feature>
<dbReference type="Proteomes" id="UP001156441">
    <property type="component" value="Unassembled WGS sequence"/>
</dbReference>
<reference evidence="2 3" key="1">
    <citation type="submission" date="2021-02" db="EMBL/GenBank/DDBJ databases">
        <title>Actinophytocola xerophila sp. nov., isolated from soil of cotton cropping field.</title>
        <authorList>
            <person name="Huang R."/>
            <person name="Chen X."/>
            <person name="Ge X."/>
            <person name="Liu W."/>
        </authorList>
    </citation>
    <scope>NUCLEOTIDE SEQUENCE [LARGE SCALE GENOMIC DNA]</scope>
    <source>
        <strain evidence="2 3">S1-96</strain>
    </source>
</reference>
<dbReference type="Gene3D" id="3.40.50.720">
    <property type="entry name" value="NAD(P)-binding Rossmann-like Domain"/>
    <property type="match status" value="1"/>
</dbReference>
<proteinExistence type="predicted"/>
<dbReference type="PANTHER" id="PTHR43162:SF1">
    <property type="entry name" value="PRESTALK A DIFFERENTIATION PROTEIN A"/>
    <property type="match status" value="1"/>
</dbReference>
<dbReference type="InterPro" id="IPR016040">
    <property type="entry name" value="NAD(P)-bd_dom"/>
</dbReference>
<dbReference type="SUPFAM" id="SSF51735">
    <property type="entry name" value="NAD(P)-binding Rossmann-fold domains"/>
    <property type="match status" value="1"/>
</dbReference>
<protein>
    <submittedName>
        <fullName evidence="2">NAD(P)H-binding protein</fullName>
    </submittedName>
</protein>
<dbReference type="RefSeq" id="WP_260190690.1">
    <property type="nucleotide sequence ID" value="NZ_JAFFZE010000009.1"/>
</dbReference>
<organism evidence="2 3">
    <name type="scientific">Actinophytocola gossypii</name>
    <dbReference type="NCBI Taxonomy" id="2812003"/>
    <lineage>
        <taxon>Bacteria</taxon>
        <taxon>Bacillati</taxon>
        <taxon>Actinomycetota</taxon>
        <taxon>Actinomycetes</taxon>
        <taxon>Pseudonocardiales</taxon>
        <taxon>Pseudonocardiaceae</taxon>
    </lineage>
</organism>
<evidence type="ECO:0000259" key="1">
    <source>
        <dbReference type="Pfam" id="PF13460"/>
    </source>
</evidence>
<accession>A0ABT2J619</accession>
<dbReference type="Gene3D" id="3.90.25.10">
    <property type="entry name" value="UDP-galactose 4-epimerase, domain 1"/>
    <property type="match status" value="1"/>
</dbReference>
<dbReference type="EMBL" id="JAFFZE010000009">
    <property type="protein sequence ID" value="MCT2583320.1"/>
    <property type="molecule type" value="Genomic_DNA"/>
</dbReference>
<keyword evidence="3" id="KW-1185">Reference proteome</keyword>
<gene>
    <name evidence="2" type="ORF">JT362_09350</name>
</gene>